<reference evidence="2" key="1">
    <citation type="journal article" date="2024" name="Proc. Natl. Acad. Sci. U.S.A.">
        <title>Extraordinary preservation of gene collinearity over three hundred million years revealed in homosporous lycophytes.</title>
        <authorList>
            <person name="Li C."/>
            <person name="Wickell D."/>
            <person name="Kuo L.Y."/>
            <person name="Chen X."/>
            <person name="Nie B."/>
            <person name="Liao X."/>
            <person name="Peng D."/>
            <person name="Ji J."/>
            <person name="Jenkins J."/>
            <person name="Williams M."/>
            <person name="Shu S."/>
            <person name="Plott C."/>
            <person name="Barry K."/>
            <person name="Rajasekar S."/>
            <person name="Grimwood J."/>
            <person name="Han X."/>
            <person name="Sun S."/>
            <person name="Hou Z."/>
            <person name="He W."/>
            <person name="Dai G."/>
            <person name="Sun C."/>
            <person name="Schmutz J."/>
            <person name="Leebens-Mack J.H."/>
            <person name="Li F.W."/>
            <person name="Wang L."/>
        </authorList>
    </citation>
    <scope>NUCLEOTIDE SEQUENCE [LARGE SCALE GENOMIC DNA]</scope>
    <source>
        <strain evidence="2">cv. PW_Plant_1</strain>
    </source>
</reference>
<dbReference type="Proteomes" id="UP001162992">
    <property type="component" value="Chromosome 3"/>
</dbReference>
<sequence>MGKIWRRAECGKLYHICTNFHSAIIIVSFLSACIVISTMPSFRKPFVELSCDHRWLHDAQKTYLYTTRRSKLYEDMSIDIAKNGPLFLDMGTTSQGLQLSELFNLSSGQVVPLQKPAHPPVRATVLHLDFDTARKILQAVQKTFPAAFIGVMWYQDPRLYHSSMYHASHHLEPIPASREEIAEEIRATNEVAKRCCPLDIRLERVVLTSTGVLLGCWQVVNGTDPAIIRKWLKTHLPNSPTKQLYNPVMIHTSLARILGPPRDQKMVNYFDTYVSNLNMELCNFKATLRELWFVEEMDVLALALNGRLKQHRFPLECNSTSGKALF</sequence>
<name>A0ACC2E999_DIPCM</name>
<gene>
    <name evidence="1" type="ORF">O6H91_03G090300</name>
</gene>
<dbReference type="EMBL" id="CM055094">
    <property type="protein sequence ID" value="KAJ7562958.1"/>
    <property type="molecule type" value="Genomic_DNA"/>
</dbReference>
<keyword evidence="2" id="KW-1185">Reference proteome</keyword>
<evidence type="ECO:0000313" key="1">
    <source>
        <dbReference type="EMBL" id="KAJ7562958.1"/>
    </source>
</evidence>
<proteinExistence type="predicted"/>
<organism evidence="1 2">
    <name type="scientific">Diphasiastrum complanatum</name>
    <name type="common">Issler's clubmoss</name>
    <name type="synonym">Lycopodium complanatum</name>
    <dbReference type="NCBI Taxonomy" id="34168"/>
    <lineage>
        <taxon>Eukaryota</taxon>
        <taxon>Viridiplantae</taxon>
        <taxon>Streptophyta</taxon>
        <taxon>Embryophyta</taxon>
        <taxon>Tracheophyta</taxon>
        <taxon>Lycopodiopsida</taxon>
        <taxon>Lycopodiales</taxon>
        <taxon>Lycopodiaceae</taxon>
        <taxon>Lycopodioideae</taxon>
        <taxon>Diphasiastrum</taxon>
    </lineage>
</organism>
<comment type="caution">
    <text evidence="1">The sequence shown here is derived from an EMBL/GenBank/DDBJ whole genome shotgun (WGS) entry which is preliminary data.</text>
</comment>
<accession>A0ACC2E999</accession>
<protein>
    <submittedName>
        <fullName evidence="1">Uncharacterized protein</fullName>
    </submittedName>
</protein>
<evidence type="ECO:0000313" key="2">
    <source>
        <dbReference type="Proteomes" id="UP001162992"/>
    </source>
</evidence>